<name>A0ABY0HCA5_9PEZI</name>
<feature type="compositionally biased region" description="Basic and acidic residues" evidence="1">
    <location>
        <begin position="51"/>
        <end position="71"/>
    </location>
</feature>
<accession>A0ABY0HCA5</accession>
<protein>
    <submittedName>
        <fullName evidence="2">Uncharacterized protein</fullName>
    </submittedName>
</protein>
<feature type="compositionally biased region" description="Basic and acidic residues" evidence="1">
    <location>
        <begin position="1"/>
        <end position="14"/>
    </location>
</feature>
<sequence>MREGHASSKPRRPDGNGSDQSKSSSIDTAFRGTYTGQGGFSQSGQSTPARVELKKEEHKNENKDKKEKGKQ</sequence>
<comment type="caution">
    <text evidence="2">The sequence shown here is derived from an EMBL/GenBank/DDBJ whole genome shotgun (WGS) entry which is preliminary data.</text>
</comment>
<feature type="region of interest" description="Disordered" evidence="1">
    <location>
        <begin position="1"/>
        <end position="71"/>
    </location>
</feature>
<keyword evidence="3" id="KW-1185">Reference proteome</keyword>
<evidence type="ECO:0000313" key="3">
    <source>
        <dbReference type="Proteomes" id="UP000294003"/>
    </source>
</evidence>
<evidence type="ECO:0000313" key="2">
    <source>
        <dbReference type="EMBL" id="RYO87146.1"/>
    </source>
</evidence>
<reference evidence="2 3" key="1">
    <citation type="submission" date="2018-06" db="EMBL/GenBank/DDBJ databases">
        <title>Complete Genomes of Monosporascus.</title>
        <authorList>
            <person name="Robinson A.J."/>
            <person name="Natvig D.O."/>
        </authorList>
    </citation>
    <scope>NUCLEOTIDE SEQUENCE [LARGE SCALE GENOMIC DNA]</scope>
    <source>
        <strain evidence="2 3">CBS 609.92</strain>
    </source>
</reference>
<dbReference type="Proteomes" id="UP000294003">
    <property type="component" value="Unassembled WGS sequence"/>
</dbReference>
<dbReference type="EMBL" id="QJNS01000104">
    <property type="protein sequence ID" value="RYO87146.1"/>
    <property type="molecule type" value="Genomic_DNA"/>
</dbReference>
<organism evidence="2 3">
    <name type="scientific">Monosporascus cannonballus</name>
    <dbReference type="NCBI Taxonomy" id="155416"/>
    <lineage>
        <taxon>Eukaryota</taxon>
        <taxon>Fungi</taxon>
        <taxon>Dikarya</taxon>
        <taxon>Ascomycota</taxon>
        <taxon>Pezizomycotina</taxon>
        <taxon>Sordariomycetes</taxon>
        <taxon>Xylariomycetidae</taxon>
        <taxon>Xylariales</taxon>
        <taxon>Xylariales incertae sedis</taxon>
        <taxon>Monosporascus</taxon>
    </lineage>
</organism>
<evidence type="ECO:0000256" key="1">
    <source>
        <dbReference type="SAM" id="MobiDB-lite"/>
    </source>
</evidence>
<feature type="compositionally biased region" description="Polar residues" evidence="1">
    <location>
        <begin position="17"/>
        <end position="27"/>
    </location>
</feature>
<proteinExistence type="predicted"/>
<gene>
    <name evidence="2" type="ORF">DL762_004350</name>
</gene>